<reference evidence="3" key="1">
    <citation type="journal article" date="2019" name="Int. J. Syst. Evol. Microbiol.">
        <title>The Global Catalogue of Microorganisms (GCM) 10K type strain sequencing project: providing services to taxonomists for standard genome sequencing and annotation.</title>
        <authorList>
            <consortium name="The Broad Institute Genomics Platform"/>
            <consortium name="The Broad Institute Genome Sequencing Center for Infectious Disease"/>
            <person name="Wu L."/>
            <person name="Ma J."/>
        </authorList>
    </citation>
    <scope>NUCLEOTIDE SEQUENCE [LARGE SCALE GENOMIC DNA]</scope>
    <source>
        <strain evidence="3">TISTR 1827</strain>
    </source>
</reference>
<proteinExistence type="predicted"/>
<keyword evidence="3" id="KW-1185">Reference proteome</keyword>
<keyword evidence="1" id="KW-0472">Membrane</keyword>
<feature type="transmembrane region" description="Helical" evidence="1">
    <location>
        <begin position="212"/>
        <end position="232"/>
    </location>
</feature>
<feature type="transmembrane region" description="Helical" evidence="1">
    <location>
        <begin position="15"/>
        <end position="38"/>
    </location>
</feature>
<keyword evidence="1" id="KW-0812">Transmembrane</keyword>
<dbReference type="RefSeq" id="WP_379277304.1">
    <property type="nucleotide sequence ID" value="NZ_JBHUGT010000043.1"/>
</dbReference>
<evidence type="ECO:0000313" key="3">
    <source>
        <dbReference type="Proteomes" id="UP001597493"/>
    </source>
</evidence>
<feature type="transmembrane region" description="Helical" evidence="1">
    <location>
        <begin position="244"/>
        <end position="267"/>
    </location>
</feature>
<evidence type="ECO:0000256" key="1">
    <source>
        <dbReference type="SAM" id="Phobius"/>
    </source>
</evidence>
<feature type="transmembrane region" description="Helical" evidence="1">
    <location>
        <begin position="186"/>
        <end position="205"/>
    </location>
</feature>
<dbReference type="EMBL" id="JBHUMY010000031">
    <property type="protein sequence ID" value="MFD2662664.1"/>
    <property type="molecule type" value="Genomic_DNA"/>
</dbReference>
<feature type="transmembrane region" description="Helical" evidence="1">
    <location>
        <begin position="77"/>
        <end position="97"/>
    </location>
</feature>
<protein>
    <recommendedName>
        <fullName evidence="4">ABC transporter permease</fullName>
    </recommendedName>
</protein>
<comment type="caution">
    <text evidence="2">The sequence shown here is derived from an EMBL/GenBank/DDBJ whole genome shotgun (WGS) entry which is preliminary data.</text>
</comment>
<gene>
    <name evidence="2" type="ORF">ACFSW5_20610</name>
</gene>
<feature type="transmembrane region" description="Helical" evidence="1">
    <location>
        <begin position="118"/>
        <end position="143"/>
    </location>
</feature>
<organism evidence="2 3">
    <name type="scientific">Paenibacillus thailandensis</name>
    <dbReference type="NCBI Taxonomy" id="393250"/>
    <lineage>
        <taxon>Bacteria</taxon>
        <taxon>Bacillati</taxon>
        <taxon>Bacillota</taxon>
        <taxon>Bacilli</taxon>
        <taxon>Bacillales</taxon>
        <taxon>Paenibacillaceae</taxon>
        <taxon>Paenibacillus</taxon>
    </lineage>
</organism>
<evidence type="ECO:0000313" key="2">
    <source>
        <dbReference type="EMBL" id="MFD2662664.1"/>
    </source>
</evidence>
<keyword evidence="1" id="KW-1133">Transmembrane helix</keyword>
<sequence>MSHYLKLVHLEISRFRLVLLSLMVLTFGFQTVGIIVTVNRELSMRAENPLYNGVDGSFVPEGTLSFAWAVYTSNFWYYIPIMISLVVLLAYMPAIWYREWFGRNTVIYRLLMLPGARFRVYTSKLTAVLLFVFAMIGFQMLVLPVQESIFNLMVPSAERVDTYLEDAIAANQLLSLFLPRSLEQFVYSYGLGMIGVTAVFAVILLERSFRWLGLLAGLVYLAVCWFVLLLPLLDTGYFYPIEYYFFELAACALVLCASVGLGGWLLARKISV</sequence>
<evidence type="ECO:0008006" key="4">
    <source>
        <dbReference type="Google" id="ProtNLM"/>
    </source>
</evidence>
<dbReference type="Proteomes" id="UP001597493">
    <property type="component" value="Unassembled WGS sequence"/>
</dbReference>
<name>A0ABW5R1L5_9BACL</name>
<accession>A0ABW5R1L5</accession>